<dbReference type="EMBL" id="CAJVQC010014357">
    <property type="protein sequence ID" value="CAG8656505.1"/>
    <property type="molecule type" value="Genomic_DNA"/>
</dbReference>
<evidence type="ECO:0000313" key="2">
    <source>
        <dbReference type="Proteomes" id="UP000789920"/>
    </source>
</evidence>
<proteinExistence type="predicted"/>
<sequence>QFIKEISDALDCSDDNEKRLGLRKAFAEWGSFIASDVIIGGAVTIKNWSKNSNENKSRLMTYIQWGIEYARSGKSPVFSDALLSDFPQFEASKKDMRTIGELYEWLNDIYNYKCAEIISYQNLRHSYRLLDEDLVKRVFQCLNHLPQDRPIKRIPQIPNQYDQHKFSEWIRIPKPPLLLYARDWIYELSLRHGILLKRAYLGHSEKACLKFSKDPKIMEMNNITVSLTQPSTQQDAYLFNNGIIIKESDELDLKNIPFCDDILEFNHPLENFQPPKEPSKTVYCQIIAKMAKISFELENIKPLEQVPEFVNISLESSEPYKNLRELFSNNYGHLIPRTLTLGGKLSIEFKSCDIPENTIVPQIHSDDKFDAIEIRQILASWDHQYKHFNTKIFAGDGEIVNRDNIDNWWKTLKSNPSKWKILSYEDWTPVYKILKKAQSKDVKELLNDKYRIVFNGDESLQRNDQTVVNIKFPGAIDNNYQIYGSAAKRNQEGNWEKIQGLKVRFRYTNKYGCNAILIKSSETKFDYTEVKIFWFVISNPRGTYTNKYRNIQIAYGKQNIYNSQTEISLKCNDLCDDYILVTSFTSQTQRDTSFHTIKLSKWTTSLINLEIKKEINDDILEQSSNKPEETNDLETSGEDSDLDAINPSDQFQQETIKFQWCIVYTSGNELADNELVDSNEIFPWNVFGIILDPLLKQDHGITFIEPNYPLMTFEEATKQHLIPNGNIIDAWRVFVYRAKKNDYAAKYWVGFYLQNDILKNSDFYNREEVLEGLNIQQAAMKFYKSAADNGHHEAQLKYGYGLFSGKGVHEDKQMALVYFEQSANNGNVVAMYNLGAIYVNGREREKGKNLLIKAAKLG</sequence>
<dbReference type="Proteomes" id="UP000789920">
    <property type="component" value="Unassembled WGS sequence"/>
</dbReference>
<protein>
    <submittedName>
        <fullName evidence="1">2649_t:CDS:1</fullName>
    </submittedName>
</protein>
<feature type="non-terminal residue" evidence="1">
    <location>
        <position position="858"/>
    </location>
</feature>
<name>A0ACA9NK93_9GLOM</name>
<evidence type="ECO:0000313" key="1">
    <source>
        <dbReference type="EMBL" id="CAG8656505.1"/>
    </source>
</evidence>
<organism evidence="1 2">
    <name type="scientific">Racocetra persica</name>
    <dbReference type="NCBI Taxonomy" id="160502"/>
    <lineage>
        <taxon>Eukaryota</taxon>
        <taxon>Fungi</taxon>
        <taxon>Fungi incertae sedis</taxon>
        <taxon>Mucoromycota</taxon>
        <taxon>Glomeromycotina</taxon>
        <taxon>Glomeromycetes</taxon>
        <taxon>Diversisporales</taxon>
        <taxon>Gigasporaceae</taxon>
        <taxon>Racocetra</taxon>
    </lineage>
</organism>
<feature type="non-terminal residue" evidence="1">
    <location>
        <position position="1"/>
    </location>
</feature>
<gene>
    <name evidence="1" type="ORF">RPERSI_LOCUS8096</name>
</gene>
<reference evidence="1" key="1">
    <citation type="submission" date="2021-06" db="EMBL/GenBank/DDBJ databases">
        <authorList>
            <person name="Kallberg Y."/>
            <person name="Tangrot J."/>
            <person name="Rosling A."/>
        </authorList>
    </citation>
    <scope>NUCLEOTIDE SEQUENCE</scope>
    <source>
        <strain evidence="1">MA461A</strain>
    </source>
</reference>
<keyword evidence="2" id="KW-1185">Reference proteome</keyword>
<accession>A0ACA9NK93</accession>
<comment type="caution">
    <text evidence="1">The sequence shown here is derived from an EMBL/GenBank/DDBJ whole genome shotgun (WGS) entry which is preliminary data.</text>
</comment>